<reference evidence="1 2" key="1">
    <citation type="journal article" date="2011" name="Mol. Biol. Evol.">
        <title>Comparative genomic analysis of fruiting body formation in Myxococcales.</title>
        <authorList>
            <person name="Huntley S."/>
            <person name="Hamann N."/>
            <person name="Wegener-Feldbrugge S."/>
            <person name="Treuner-Lange A."/>
            <person name="Kube M."/>
            <person name="Reinhardt R."/>
            <person name="Klages S."/>
            <person name="Muller R."/>
            <person name="Ronning C.M."/>
            <person name="Nierman W.C."/>
            <person name="Sogaard-Andersen L."/>
        </authorList>
    </citation>
    <scope>NUCLEOTIDE SEQUENCE [LARGE SCALE GENOMIC DNA]</scope>
    <source>
        <strain evidence="1 2">DW4/3-1</strain>
    </source>
</reference>
<protein>
    <submittedName>
        <fullName evidence="1">Uncharacterized protein</fullName>
    </submittedName>
</protein>
<dbReference type="KEGG" id="sur:STAUR_7445"/>
<dbReference type="AlphaFoldDB" id="E3FFU2"/>
<dbReference type="Proteomes" id="UP000001351">
    <property type="component" value="Chromosome"/>
</dbReference>
<proteinExistence type="predicted"/>
<dbReference type="RefSeq" id="WP_013377838.1">
    <property type="nucleotide sequence ID" value="NC_014623.1"/>
</dbReference>
<dbReference type="OrthoDB" id="8453564at2"/>
<sequence length="232" mass="26107">MDFLALHELGHVAKGHVSYYQLEFGACLWETRASVEATEERRLNSIPAIQRQALELDADDTALYILSTLMPLVREKLPRYQRGSELAVLTSLTFVARLLFALFAEMDTVPSSEDPASHDLVIYHENATHPHPSIRYLFLEHRLIDLATSQLERRTSREAVKKSEAAFLLAISEKALPPHVIAPIAFNSGAIPANIINGMLDEKSRLSDVISKRLRTRMTASMEEIRKFRGGN</sequence>
<organism evidence="1 2">
    <name type="scientific">Stigmatella aurantiaca (strain DW4/3-1)</name>
    <dbReference type="NCBI Taxonomy" id="378806"/>
    <lineage>
        <taxon>Bacteria</taxon>
        <taxon>Pseudomonadati</taxon>
        <taxon>Myxococcota</taxon>
        <taxon>Myxococcia</taxon>
        <taxon>Myxococcales</taxon>
        <taxon>Cystobacterineae</taxon>
        <taxon>Archangiaceae</taxon>
        <taxon>Stigmatella</taxon>
    </lineage>
</organism>
<evidence type="ECO:0000313" key="2">
    <source>
        <dbReference type="Proteomes" id="UP000001351"/>
    </source>
</evidence>
<dbReference type="HOGENOM" id="CLU_1194312_0_0_7"/>
<dbReference type="EMBL" id="CP002271">
    <property type="protein sequence ID" value="ADO75201.1"/>
    <property type="molecule type" value="Genomic_DNA"/>
</dbReference>
<keyword evidence="2" id="KW-1185">Reference proteome</keyword>
<name>E3FFU2_STIAD</name>
<evidence type="ECO:0000313" key="1">
    <source>
        <dbReference type="EMBL" id="ADO75201.1"/>
    </source>
</evidence>
<accession>E3FFU2</accession>
<gene>
    <name evidence="1" type="ordered locus">STAUR_7445</name>
</gene>